<protein>
    <recommendedName>
        <fullName evidence="4">Sugar specific permease</fullName>
    </recommendedName>
</protein>
<name>A0A844FN92_9LACO</name>
<feature type="transmembrane region" description="Helical" evidence="1">
    <location>
        <begin position="98"/>
        <end position="119"/>
    </location>
</feature>
<comment type="caution">
    <text evidence="2">The sequence shown here is derived from an EMBL/GenBank/DDBJ whole genome shotgun (WGS) entry which is preliminary data.</text>
</comment>
<gene>
    <name evidence="2" type="ORF">FYJ61_06370</name>
</gene>
<dbReference type="PANTHER" id="PTHR40078">
    <property type="entry name" value="INTEGRAL MEMBRANE PROTEIN-RELATED"/>
    <property type="match status" value="1"/>
</dbReference>
<keyword evidence="1" id="KW-0812">Transmembrane</keyword>
<proteinExistence type="predicted"/>
<keyword evidence="1" id="KW-1133">Transmembrane helix</keyword>
<feature type="transmembrane region" description="Helical" evidence="1">
    <location>
        <begin position="125"/>
        <end position="146"/>
    </location>
</feature>
<sequence>MHNLALSAKKASVKQNTFDPMSKRLLALVIGLTLNAFGNGLTISSNIGAAPWGASEVNLAHLFHVNIGIAMFVVGSAVAVINQLLLKKKDFLRFAGEIAFIASFSCFINLFTGFFTRIGLPQAPLAWRIAVGFFGIAILGVSISFYQRANLIMHPNDSTTNILRFLYLKNNVVRAQFINFLVPLGMTGICYLATRHVYSVNIGTLVILLVNGPMIAWTDRHLWHSLHHNVKQPKAIHD</sequence>
<dbReference type="RefSeq" id="WP_154487001.1">
    <property type="nucleotide sequence ID" value="NZ_VUMW01000016.1"/>
</dbReference>
<evidence type="ECO:0000313" key="3">
    <source>
        <dbReference type="Proteomes" id="UP000452141"/>
    </source>
</evidence>
<organism evidence="2 3">
    <name type="scientific">Lactobacillus equicursoris</name>
    <dbReference type="NCBI Taxonomy" id="420645"/>
    <lineage>
        <taxon>Bacteria</taxon>
        <taxon>Bacillati</taxon>
        <taxon>Bacillota</taxon>
        <taxon>Bacilli</taxon>
        <taxon>Lactobacillales</taxon>
        <taxon>Lactobacillaceae</taxon>
        <taxon>Lactobacillus</taxon>
    </lineage>
</organism>
<evidence type="ECO:0000256" key="1">
    <source>
        <dbReference type="SAM" id="Phobius"/>
    </source>
</evidence>
<reference evidence="2 3" key="1">
    <citation type="submission" date="2019-08" db="EMBL/GenBank/DDBJ databases">
        <title>In-depth cultivation of the pig gut microbiome towards novel bacterial diversity and tailored functional studies.</title>
        <authorList>
            <person name="Wylensek D."/>
            <person name="Hitch T.C.A."/>
            <person name="Clavel T."/>
        </authorList>
    </citation>
    <scope>NUCLEOTIDE SEQUENCE [LARGE SCALE GENOMIC DNA]</scope>
    <source>
        <strain evidence="2 3">WCA-470BD-2E</strain>
    </source>
</reference>
<feature type="transmembrane region" description="Helical" evidence="1">
    <location>
        <begin position="200"/>
        <end position="218"/>
    </location>
</feature>
<evidence type="ECO:0008006" key="4">
    <source>
        <dbReference type="Google" id="ProtNLM"/>
    </source>
</evidence>
<feature type="transmembrane region" description="Helical" evidence="1">
    <location>
        <begin position="62"/>
        <end position="86"/>
    </location>
</feature>
<keyword evidence="1" id="KW-0472">Membrane</keyword>
<evidence type="ECO:0000313" key="2">
    <source>
        <dbReference type="EMBL" id="MST80084.1"/>
    </source>
</evidence>
<dbReference type="PANTHER" id="PTHR40078:SF1">
    <property type="entry name" value="INTEGRAL MEMBRANE PROTEIN"/>
    <property type="match status" value="1"/>
</dbReference>
<dbReference type="InterPro" id="IPR038750">
    <property type="entry name" value="YczE/YyaS-like"/>
</dbReference>
<dbReference type="Pfam" id="PF19700">
    <property type="entry name" value="DUF6198"/>
    <property type="match status" value="1"/>
</dbReference>
<dbReference type="EMBL" id="VUMW01000016">
    <property type="protein sequence ID" value="MST80084.1"/>
    <property type="molecule type" value="Genomic_DNA"/>
</dbReference>
<accession>A0A844FN92</accession>
<dbReference type="AlphaFoldDB" id="A0A844FN92"/>
<dbReference type="Proteomes" id="UP000452141">
    <property type="component" value="Unassembled WGS sequence"/>
</dbReference>